<feature type="DNA-binding region" description="H-T-H motif" evidence="4">
    <location>
        <begin position="29"/>
        <end position="48"/>
    </location>
</feature>
<evidence type="ECO:0000256" key="2">
    <source>
        <dbReference type="ARBA" id="ARBA00023125"/>
    </source>
</evidence>
<keyword evidence="2 4" id="KW-0238">DNA-binding</keyword>
<dbReference type="Proteomes" id="UP000094936">
    <property type="component" value="Unassembled WGS sequence"/>
</dbReference>
<organism evidence="6 7">
    <name type="scientific">Veronia pacifica</name>
    <dbReference type="NCBI Taxonomy" id="1080227"/>
    <lineage>
        <taxon>Bacteria</taxon>
        <taxon>Pseudomonadati</taxon>
        <taxon>Pseudomonadota</taxon>
        <taxon>Gammaproteobacteria</taxon>
        <taxon>Vibrionales</taxon>
        <taxon>Vibrionaceae</taxon>
        <taxon>Veronia</taxon>
    </lineage>
</organism>
<dbReference type="GO" id="GO:0003677">
    <property type="term" value="F:DNA binding"/>
    <property type="evidence" value="ECO:0007669"/>
    <property type="project" value="UniProtKB-UniRule"/>
</dbReference>
<dbReference type="OrthoDB" id="4541465at2"/>
<comment type="caution">
    <text evidence="6">The sequence shown here is derived from an EMBL/GenBank/DDBJ whole genome shotgun (WGS) entry which is preliminary data.</text>
</comment>
<evidence type="ECO:0000256" key="1">
    <source>
        <dbReference type="ARBA" id="ARBA00023015"/>
    </source>
</evidence>
<keyword evidence="7" id="KW-1185">Reference proteome</keyword>
<name>A0A1C3ES69_9GAMM</name>
<evidence type="ECO:0000259" key="5">
    <source>
        <dbReference type="PROSITE" id="PS50977"/>
    </source>
</evidence>
<dbReference type="InterPro" id="IPR009057">
    <property type="entry name" value="Homeodomain-like_sf"/>
</dbReference>
<dbReference type="EMBL" id="LYBM01000001">
    <property type="protein sequence ID" value="ODA36086.1"/>
    <property type="molecule type" value="Genomic_DNA"/>
</dbReference>
<dbReference type="SUPFAM" id="SSF48498">
    <property type="entry name" value="Tetracyclin repressor-like, C-terminal domain"/>
    <property type="match status" value="1"/>
</dbReference>
<evidence type="ECO:0000256" key="4">
    <source>
        <dbReference type="PROSITE-ProRule" id="PRU00335"/>
    </source>
</evidence>
<feature type="domain" description="HTH tetR-type" evidence="5">
    <location>
        <begin position="6"/>
        <end position="66"/>
    </location>
</feature>
<dbReference type="PRINTS" id="PR00455">
    <property type="entry name" value="HTHTETR"/>
</dbReference>
<dbReference type="PANTHER" id="PTHR47506:SF6">
    <property type="entry name" value="HTH-TYPE TRANSCRIPTIONAL REPRESSOR NEMR"/>
    <property type="match status" value="1"/>
</dbReference>
<evidence type="ECO:0000256" key="3">
    <source>
        <dbReference type="ARBA" id="ARBA00023163"/>
    </source>
</evidence>
<accession>A0A1C3ES69</accession>
<protein>
    <submittedName>
        <fullName evidence="6">TetR family transcriptional regulator</fullName>
    </submittedName>
</protein>
<dbReference type="SUPFAM" id="SSF46689">
    <property type="entry name" value="Homeodomain-like"/>
    <property type="match status" value="1"/>
</dbReference>
<reference evidence="6 7" key="1">
    <citation type="submission" date="2016-05" db="EMBL/GenBank/DDBJ databases">
        <title>Genomic Taxonomy of the Vibrionaceae.</title>
        <authorList>
            <person name="Gomez-Gil B."/>
            <person name="Enciso-Ibarra J."/>
        </authorList>
    </citation>
    <scope>NUCLEOTIDE SEQUENCE [LARGE SCALE GENOMIC DNA]</scope>
    <source>
        <strain evidence="6 7">CAIM 1920</strain>
    </source>
</reference>
<dbReference type="PROSITE" id="PS50977">
    <property type="entry name" value="HTH_TETR_2"/>
    <property type="match status" value="1"/>
</dbReference>
<dbReference type="Pfam" id="PF16925">
    <property type="entry name" value="TetR_C_13"/>
    <property type="match status" value="1"/>
</dbReference>
<dbReference type="Pfam" id="PF00440">
    <property type="entry name" value="TetR_N"/>
    <property type="match status" value="1"/>
</dbReference>
<keyword evidence="1" id="KW-0805">Transcription regulation</keyword>
<proteinExistence type="predicted"/>
<dbReference type="InterPro" id="IPR001647">
    <property type="entry name" value="HTH_TetR"/>
</dbReference>
<evidence type="ECO:0000313" key="6">
    <source>
        <dbReference type="EMBL" id="ODA36086.1"/>
    </source>
</evidence>
<dbReference type="PANTHER" id="PTHR47506">
    <property type="entry name" value="TRANSCRIPTIONAL REGULATORY PROTEIN"/>
    <property type="match status" value="1"/>
</dbReference>
<evidence type="ECO:0000313" key="7">
    <source>
        <dbReference type="Proteomes" id="UP000094936"/>
    </source>
</evidence>
<sequence>MKSKHQHTQQHLLDVGRDIFSSGGFSSVGLSTILKEANVPKGSFYHYFESKEHYGKAVLVEYFTHYQTLLSDLFNRPDKNGKQKLMALWQAWQEVHCDSETQKCLVVKLSAEVADLSEPMRLTLKEGTEKVTLKIADVIEEGIKDGSLSDCDAYKLSAHLYQLWLGASLLNKLHRDGKHLELAMETTQALLNNK</sequence>
<dbReference type="InterPro" id="IPR011075">
    <property type="entry name" value="TetR_C"/>
</dbReference>
<gene>
    <name evidence="6" type="ORF">A8L45_00325</name>
</gene>
<dbReference type="Gene3D" id="1.10.357.10">
    <property type="entry name" value="Tetracycline Repressor, domain 2"/>
    <property type="match status" value="1"/>
</dbReference>
<dbReference type="STRING" id="1080227.A8L45_00325"/>
<keyword evidence="3" id="KW-0804">Transcription</keyword>
<dbReference type="InterPro" id="IPR036271">
    <property type="entry name" value="Tet_transcr_reg_TetR-rel_C_sf"/>
</dbReference>
<dbReference type="AlphaFoldDB" id="A0A1C3ES69"/>
<dbReference type="RefSeq" id="WP_068898034.1">
    <property type="nucleotide sequence ID" value="NZ_JBHUIF010000002.1"/>
</dbReference>